<dbReference type="Proteomes" id="UP001207228">
    <property type="component" value="Unassembled WGS sequence"/>
</dbReference>
<organism evidence="3 4">
    <name type="scientific">Pontibacter anaerobius</name>
    <dbReference type="NCBI Taxonomy" id="2993940"/>
    <lineage>
        <taxon>Bacteria</taxon>
        <taxon>Pseudomonadati</taxon>
        <taxon>Bacteroidota</taxon>
        <taxon>Cytophagia</taxon>
        <taxon>Cytophagales</taxon>
        <taxon>Hymenobacteraceae</taxon>
        <taxon>Pontibacter</taxon>
    </lineage>
</organism>
<feature type="chain" id="PRO_5047451488" evidence="2">
    <location>
        <begin position="16"/>
        <end position="479"/>
    </location>
</feature>
<sequence>MWLSFWLLPLTVATAAAFTPQHKTAYQELLQLKVNNGRNLLERLPQHDANTLLLANYADFLELCVQQDQNKYDDLLDAQEARLEKLENLTPQNEWADYAIAEVRLQIAMSKLLFGNRLSASWDFREAYLQYTQNLKNYPDFIPNKKNLGVLQVLIGSVPDKYKWFLNIIGLKGSIKAGMANLKVATAKANPFHQEAQLLYAVILHLTEPDKEEQALRQVKTMAAREQDNLLFQFVAMHLLKKTRSSDEALQVYLRRPQRSSYLAFPYLHHMAADLYLFRADYEKSIQENKQFLKMHPGQHYLKSANYKLYLAYALSNHKQQAQWHLQQVAAAGLEESEEDRYAARYAQKQEPLVKPLMQARLHSDGGYFREALQELDQLQITNATPVAVQAEYYYRKARIFHGTHSLQEALPLYQKAIALSQTTDLYFAPSASLQLGYIFQELKQTEKAKTYFKQALSYKHHEYKNSIDAKAKLALSAM</sequence>
<proteinExistence type="predicted"/>
<dbReference type="InterPro" id="IPR011990">
    <property type="entry name" value="TPR-like_helical_dom_sf"/>
</dbReference>
<reference evidence="3 4" key="1">
    <citation type="submission" date="2022-11" db="EMBL/GenBank/DDBJ databases">
        <title>The characterization of three novel Bacteroidetes species and genomic analysis of their roles in tidal elemental geochemical cycles.</title>
        <authorList>
            <person name="Ma K.-J."/>
        </authorList>
    </citation>
    <scope>NUCLEOTIDE SEQUENCE [LARGE SCALE GENOMIC DNA]</scope>
    <source>
        <strain evidence="3 4">M82</strain>
    </source>
</reference>
<feature type="signal peptide" evidence="2">
    <location>
        <begin position="1"/>
        <end position="15"/>
    </location>
</feature>
<gene>
    <name evidence="3" type="ORF">OO017_04800</name>
</gene>
<dbReference type="InterPro" id="IPR019734">
    <property type="entry name" value="TPR_rpt"/>
</dbReference>
<keyword evidence="2" id="KW-0732">Signal</keyword>
<evidence type="ECO:0000256" key="1">
    <source>
        <dbReference type="PROSITE-ProRule" id="PRU00339"/>
    </source>
</evidence>
<dbReference type="Gene3D" id="1.25.40.10">
    <property type="entry name" value="Tetratricopeptide repeat domain"/>
    <property type="match status" value="1"/>
</dbReference>
<name>A0ABT3RDA0_9BACT</name>
<accession>A0ABT3RDA0</accession>
<dbReference type="PROSITE" id="PS50005">
    <property type="entry name" value="TPR"/>
    <property type="match status" value="2"/>
</dbReference>
<dbReference type="EMBL" id="JAPFQO010000002">
    <property type="protein sequence ID" value="MCX2739255.1"/>
    <property type="molecule type" value="Genomic_DNA"/>
</dbReference>
<evidence type="ECO:0000256" key="2">
    <source>
        <dbReference type="SAM" id="SignalP"/>
    </source>
</evidence>
<feature type="repeat" description="TPR" evidence="1">
    <location>
        <begin position="430"/>
        <end position="463"/>
    </location>
</feature>
<dbReference type="SUPFAM" id="SSF48452">
    <property type="entry name" value="TPR-like"/>
    <property type="match status" value="1"/>
</dbReference>
<evidence type="ECO:0000313" key="3">
    <source>
        <dbReference type="EMBL" id="MCX2739255.1"/>
    </source>
</evidence>
<dbReference type="SMART" id="SM00028">
    <property type="entry name" value="TPR"/>
    <property type="match status" value="2"/>
</dbReference>
<keyword evidence="4" id="KW-1185">Reference proteome</keyword>
<dbReference type="RefSeq" id="WP_266051314.1">
    <property type="nucleotide sequence ID" value="NZ_JAPFQO010000002.1"/>
</dbReference>
<feature type="repeat" description="TPR" evidence="1">
    <location>
        <begin position="391"/>
        <end position="424"/>
    </location>
</feature>
<protein>
    <submittedName>
        <fullName evidence="3">DUF3808 domain-containing protein</fullName>
    </submittedName>
</protein>
<keyword evidence="1" id="KW-0802">TPR repeat</keyword>
<dbReference type="Pfam" id="PF13181">
    <property type="entry name" value="TPR_8"/>
    <property type="match status" value="2"/>
</dbReference>
<evidence type="ECO:0000313" key="4">
    <source>
        <dbReference type="Proteomes" id="UP001207228"/>
    </source>
</evidence>
<comment type="caution">
    <text evidence="3">The sequence shown here is derived from an EMBL/GenBank/DDBJ whole genome shotgun (WGS) entry which is preliminary data.</text>
</comment>